<feature type="transmembrane region" description="Helical" evidence="7">
    <location>
        <begin position="323"/>
        <end position="343"/>
    </location>
</feature>
<keyword evidence="4 7" id="KW-0812">Transmembrane</keyword>
<comment type="subcellular location">
    <subcellularLocation>
        <location evidence="1">Cell membrane</location>
        <topology evidence="1">Multi-pass membrane protein</topology>
    </subcellularLocation>
</comment>
<evidence type="ECO:0000313" key="9">
    <source>
        <dbReference type="Proteomes" id="UP000178943"/>
    </source>
</evidence>
<evidence type="ECO:0000256" key="7">
    <source>
        <dbReference type="SAM" id="Phobius"/>
    </source>
</evidence>
<dbReference type="PANTHER" id="PTHR30250:SF10">
    <property type="entry name" value="LIPOPOLYSACCHARIDE BIOSYNTHESIS PROTEIN WZXC"/>
    <property type="match status" value="1"/>
</dbReference>
<feature type="transmembrane region" description="Helical" evidence="7">
    <location>
        <begin position="94"/>
        <end position="113"/>
    </location>
</feature>
<dbReference type="InterPro" id="IPR050833">
    <property type="entry name" value="Poly_Biosynth_Transport"/>
</dbReference>
<feature type="transmembrane region" description="Helical" evidence="7">
    <location>
        <begin position="389"/>
        <end position="409"/>
    </location>
</feature>
<feature type="transmembrane region" description="Helical" evidence="7">
    <location>
        <begin position="421"/>
        <end position="441"/>
    </location>
</feature>
<gene>
    <name evidence="8" type="ORF">A2Y62_13645</name>
</gene>
<evidence type="ECO:0000256" key="1">
    <source>
        <dbReference type="ARBA" id="ARBA00004651"/>
    </source>
</evidence>
<dbReference type="AlphaFoldDB" id="A0A1F5V7B4"/>
<organism evidence="8 9">
    <name type="scientific">Candidatus Fischerbacteria bacterium RBG_13_37_8</name>
    <dbReference type="NCBI Taxonomy" id="1817863"/>
    <lineage>
        <taxon>Bacteria</taxon>
        <taxon>Candidatus Fischeribacteriota</taxon>
    </lineage>
</organism>
<keyword evidence="5 7" id="KW-1133">Transmembrane helix</keyword>
<evidence type="ECO:0000256" key="4">
    <source>
        <dbReference type="ARBA" id="ARBA00022692"/>
    </source>
</evidence>
<dbReference type="Pfam" id="PF13440">
    <property type="entry name" value="Polysacc_synt_3"/>
    <property type="match status" value="1"/>
</dbReference>
<protein>
    <submittedName>
        <fullName evidence="8">Uncharacterized protein</fullName>
    </submittedName>
</protein>
<dbReference type="EMBL" id="MFGW01000217">
    <property type="protein sequence ID" value="OGF59327.1"/>
    <property type="molecule type" value="Genomic_DNA"/>
</dbReference>
<sequence>MESNGETLSTQVIKSGFWVFSFRAIIRILGLIKLMILARLLSPADFGIMGLALAITEALETFSQPDFQQALIQKKERIDVYLDSTWTFLIFRRAILFIILILIAPYLAQFFNIPGSQSVFQVIAITQIIQAFSNIGIVFFHKELHFKKQFSYEVAGSLANFIVAVIVAFFLRNVWALILGLLAGNLAKSILSYKLHPWRPHFCFNFSRIKELWEFGKWLMGRNMLVFFISNGDSVIIGKILGSTQLGFYQMASNIANLPSTEITQVSTMVTFPAYSKLQDNLERVKEAYFKVLHFIAFISTPIAGAIYLFAFDFTRIFLGDKWLPVVPIIQVLVFAGLIRSLGETAGPIFYSLGKTKIVAFYQVIRLVVLAAVIFPLTIAWGIKGTAIAVLVNIIIANAVYIIMCNHALKCGYTQFGKIIIVPLFATIVTNILIWITIYYITINLLTFIMLTIFYVIIYCFILYLLRDYYDSSRFILLKHLLFR</sequence>
<feature type="transmembrane region" description="Helical" evidence="7">
    <location>
        <begin position="364"/>
        <end position="383"/>
    </location>
</feature>
<feature type="transmembrane region" description="Helical" evidence="7">
    <location>
        <begin position="292"/>
        <end position="311"/>
    </location>
</feature>
<comment type="caution">
    <text evidence="8">The sequence shown here is derived from an EMBL/GenBank/DDBJ whole genome shotgun (WGS) entry which is preliminary data.</text>
</comment>
<dbReference type="PANTHER" id="PTHR30250">
    <property type="entry name" value="PST FAMILY PREDICTED COLANIC ACID TRANSPORTER"/>
    <property type="match status" value="1"/>
</dbReference>
<accession>A0A1F5V7B4</accession>
<evidence type="ECO:0000256" key="3">
    <source>
        <dbReference type="ARBA" id="ARBA00022475"/>
    </source>
</evidence>
<feature type="transmembrane region" description="Helical" evidence="7">
    <location>
        <begin position="119"/>
        <end position="140"/>
    </location>
</feature>
<dbReference type="GO" id="GO:0005886">
    <property type="term" value="C:plasma membrane"/>
    <property type="evidence" value="ECO:0007669"/>
    <property type="project" value="UniProtKB-SubCell"/>
</dbReference>
<keyword evidence="3" id="KW-1003">Cell membrane</keyword>
<reference evidence="8 9" key="1">
    <citation type="journal article" date="2016" name="Nat. Commun.">
        <title>Thousands of microbial genomes shed light on interconnected biogeochemical processes in an aquifer system.</title>
        <authorList>
            <person name="Anantharaman K."/>
            <person name="Brown C.T."/>
            <person name="Hug L.A."/>
            <person name="Sharon I."/>
            <person name="Castelle C.J."/>
            <person name="Probst A.J."/>
            <person name="Thomas B.C."/>
            <person name="Singh A."/>
            <person name="Wilkins M.J."/>
            <person name="Karaoz U."/>
            <person name="Brodie E.L."/>
            <person name="Williams K.H."/>
            <person name="Hubbard S.S."/>
            <person name="Banfield J.F."/>
        </authorList>
    </citation>
    <scope>NUCLEOTIDE SEQUENCE [LARGE SCALE GENOMIC DNA]</scope>
</reference>
<evidence type="ECO:0000256" key="6">
    <source>
        <dbReference type="ARBA" id="ARBA00023136"/>
    </source>
</evidence>
<dbReference type="Proteomes" id="UP000178943">
    <property type="component" value="Unassembled WGS sequence"/>
</dbReference>
<keyword evidence="6 7" id="KW-0472">Membrane</keyword>
<feature type="transmembrane region" description="Helical" evidence="7">
    <location>
        <begin position="447"/>
        <end position="466"/>
    </location>
</feature>
<comment type="similarity">
    <text evidence="2">Belongs to the polysaccharide synthase family.</text>
</comment>
<feature type="transmembrane region" description="Helical" evidence="7">
    <location>
        <begin position="152"/>
        <end position="171"/>
    </location>
</feature>
<dbReference type="STRING" id="1817863.A2Y62_13645"/>
<name>A0A1F5V7B4_9BACT</name>
<feature type="transmembrane region" description="Helical" evidence="7">
    <location>
        <begin position="20"/>
        <end position="41"/>
    </location>
</feature>
<evidence type="ECO:0000256" key="5">
    <source>
        <dbReference type="ARBA" id="ARBA00022989"/>
    </source>
</evidence>
<evidence type="ECO:0000256" key="2">
    <source>
        <dbReference type="ARBA" id="ARBA00007430"/>
    </source>
</evidence>
<evidence type="ECO:0000313" key="8">
    <source>
        <dbReference type="EMBL" id="OGF59327.1"/>
    </source>
</evidence>
<dbReference type="CDD" id="cd13127">
    <property type="entry name" value="MATE_tuaB_like"/>
    <property type="match status" value="1"/>
</dbReference>
<proteinExistence type="inferred from homology"/>